<reference evidence="2 3" key="1">
    <citation type="journal article" date="2020" name="bioRxiv">
        <title>Sequence and annotation of 42 cannabis genomes reveals extensive copy number variation in cannabinoid synthesis and pathogen resistance genes.</title>
        <authorList>
            <person name="Mckernan K.J."/>
            <person name="Helbert Y."/>
            <person name="Kane L.T."/>
            <person name="Ebling H."/>
            <person name="Zhang L."/>
            <person name="Liu B."/>
            <person name="Eaton Z."/>
            <person name="Mclaughlin S."/>
            <person name="Kingan S."/>
            <person name="Baybayan P."/>
            <person name="Concepcion G."/>
            <person name="Jordan M."/>
            <person name="Riva A."/>
            <person name="Barbazuk W."/>
            <person name="Harkins T."/>
        </authorList>
    </citation>
    <scope>NUCLEOTIDE SEQUENCE [LARGE SCALE GENOMIC DNA]</scope>
    <source>
        <strain evidence="3">cv. Jamaican Lion 4</strain>
        <tissue evidence="2">Leaf</tissue>
    </source>
</reference>
<organism evidence="2 3">
    <name type="scientific">Cannabis sativa</name>
    <name type="common">Hemp</name>
    <name type="synonym">Marijuana</name>
    <dbReference type="NCBI Taxonomy" id="3483"/>
    <lineage>
        <taxon>Eukaryota</taxon>
        <taxon>Viridiplantae</taxon>
        <taxon>Streptophyta</taxon>
        <taxon>Embryophyta</taxon>
        <taxon>Tracheophyta</taxon>
        <taxon>Spermatophyta</taxon>
        <taxon>Magnoliopsida</taxon>
        <taxon>eudicotyledons</taxon>
        <taxon>Gunneridae</taxon>
        <taxon>Pentapetalae</taxon>
        <taxon>rosids</taxon>
        <taxon>fabids</taxon>
        <taxon>Rosales</taxon>
        <taxon>Cannabaceae</taxon>
        <taxon>Cannabis</taxon>
    </lineage>
</organism>
<gene>
    <name evidence="2" type="ORF">G4B88_004981</name>
</gene>
<name>A0A7J6G008_CANSA</name>
<keyword evidence="3" id="KW-1185">Reference proteome</keyword>
<evidence type="ECO:0000313" key="3">
    <source>
        <dbReference type="Proteomes" id="UP000583929"/>
    </source>
</evidence>
<dbReference type="Proteomes" id="UP000583929">
    <property type="component" value="Unassembled WGS sequence"/>
</dbReference>
<accession>A0A7J6G008</accession>
<evidence type="ECO:0000256" key="1">
    <source>
        <dbReference type="SAM" id="MobiDB-lite"/>
    </source>
</evidence>
<dbReference type="AlphaFoldDB" id="A0A7J6G008"/>
<comment type="caution">
    <text evidence="2">The sequence shown here is derived from an EMBL/GenBank/DDBJ whole genome shotgun (WGS) entry which is preliminary data.</text>
</comment>
<protein>
    <recommendedName>
        <fullName evidence="4">RNase H type-1 domain-containing protein</fullName>
    </recommendedName>
</protein>
<sequence length="309" mass="35193">MEGSGSWNSKKGVLRGGLRGGPNPLPRDHWRFKTLTQSDLTRLTMPVRWRALLPDLNYPNEIPVTVRDDVSGQQFQVGYTFSFCRKNHRDYYTPVFQQAASVRSSSSALEVHLIQKYPPEIESDALESLLWNSFRNSIFHGGKGKDLRMLHEDIHKRFAEFSSTDVLRVSSLSSSRSEPRLKVSKNTIFLVTDGAFQDSWCSLAVMAIDCSNVFWEYKSSREKGDSALEAEMKAIYLSLSWAAEKGWDSIILCSNCLVAISALEKKHLPQCRLAGVFFSILSILFKFKFHAFRFLKQDLISARVQDSNY</sequence>
<feature type="region of interest" description="Disordered" evidence="1">
    <location>
        <begin position="1"/>
        <end position="22"/>
    </location>
</feature>
<evidence type="ECO:0008006" key="4">
    <source>
        <dbReference type="Google" id="ProtNLM"/>
    </source>
</evidence>
<evidence type="ECO:0000313" key="2">
    <source>
        <dbReference type="EMBL" id="KAF4376177.1"/>
    </source>
</evidence>
<proteinExistence type="predicted"/>
<dbReference type="EMBL" id="JAATIQ010000156">
    <property type="protein sequence ID" value="KAF4376177.1"/>
    <property type="molecule type" value="Genomic_DNA"/>
</dbReference>